<dbReference type="Pfam" id="PF00481">
    <property type="entry name" value="PP2C"/>
    <property type="match status" value="2"/>
</dbReference>
<dbReference type="GO" id="GO:0004722">
    <property type="term" value="F:protein serine/threonine phosphatase activity"/>
    <property type="evidence" value="ECO:0007669"/>
    <property type="project" value="InterPro"/>
</dbReference>
<evidence type="ECO:0000313" key="3">
    <source>
        <dbReference type="Proteomes" id="UP000237105"/>
    </source>
</evidence>
<keyword evidence="3" id="KW-1185">Reference proteome</keyword>
<evidence type="ECO:0000313" key="2">
    <source>
        <dbReference type="EMBL" id="PON37704.1"/>
    </source>
</evidence>
<reference evidence="3" key="1">
    <citation type="submission" date="2016-06" db="EMBL/GenBank/DDBJ databases">
        <title>Parallel loss of symbiosis genes in relatives of nitrogen-fixing non-legume Parasponia.</title>
        <authorList>
            <person name="Van Velzen R."/>
            <person name="Holmer R."/>
            <person name="Bu F."/>
            <person name="Rutten L."/>
            <person name="Van Zeijl A."/>
            <person name="Liu W."/>
            <person name="Santuari L."/>
            <person name="Cao Q."/>
            <person name="Sharma T."/>
            <person name="Shen D."/>
            <person name="Roswanjaya Y."/>
            <person name="Wardhani T."/>
            <person name="Kalhor M.S."/>
            <person name="Jansen J."/>
            <person name="Van den Hoogen J."/>
            <person name="Gungor B."/>
            <person name="Hartog M."/>
            <person name="Hontelez J."/>
            <person name="Verver J."/>
            <person name="Yang W.-C."/>
            <person name="Schijlen E."/>
            <person name="Repin R."/>
            <person name="Schilthuizen M."/>
            <person name="Schranz E."/>
            <person name="Heidstra R."/>
            <person name="Miyata K."/>
            <person name="Fedorova E."/>
            <person name="Kohlen W."/>
            <person name="Bisseling T."/>
            <person name="Smit S."/>
            <person name="Geurts R."/>
        </authorList>
    </citation>
    <scope>NUCLEOTIDE SEQUENCE [LARGE SCALE GENOMIC DNA]</scope>
    <source>
        <strain evidence="3">cv. WU1-14</strain>
    </source>
</reference>
<comment type="caution">
    <text evidence="2">The sequence shown here is derived from an EMBL/GenBank/DDBJ whole genome shotgun (WGS) entry which is preliminary data.</text>
</comment>
<dbReference type="PANTHER" id="PTHR47992">
    <property type="entry name" value="PROTEIN PHOSPHATASE"/>
    <property type="match status" value="1"/>
</dbReference>
<gene>
    <name evidence="2" type="ORF">PanWU01x14_318030</name>
</gene>
<feature type="domain" description="PPM-type phosphatase" evidence="1">
    <location>
        <begin position="43"/>
        <end position="274"/>
    </location>
</feature>
<dbReference type="OrthoDB" id="10264738at2759"/>
<proteinExistence type="predicted"/>
<name>A0A2P5AMD9_PARAD</name>
<dbReference type="Gene3D" id="3.60.40.10">
    <property type="entry name" value="PPM-type phosphatase domain"/>
    <property type="match status" value="2"/>
</dbReference>
<dbReference type="SUPFAM" id="SSF81606">
    <property type="entry name" value="PP2C-like"/>
    <property type="match status" value="1"/>
</dbReference>
<accession>A0A2P5AMD9</accession>
<dbReference type="InterPro" id="IPR001932">
    <property type="entry name" value="PPM-type_phosphatase-like_dom"/>
</dbReference>
<sequence>MGLKDLPLKLKAFRMRRLLIGDGSKIKIREPSKPSWMTPISHGYHVVEGQSLRLGSDDSDSDSVVVQREQFDQLELWFFGVSDARIGDGVTKYMQSHFFDRKPKETTQIRRRGKEAMKKAYLGVRAKIKESQRAEAASKPGSVSVMVINGEKLVIANMGEYKAVLCRDGVARQIGGKHQQPSVKRHWSRRLLSGRTASTMQSKGLELLLGAERVDSDTEFVILASTGIWEAMKPQEAVNLIRHLEDPQEAAECLAKEAITRMSKSNISCLIIRFD</sequence>
<dbReference type="CDD" id="cd00143">
    <property type="entry name" value="PP2Cc"/>
    <property type="match status" value="1"/>
</dbReference>
<dbReference type="PROSITE" id="PS51746">
    <property type="entry name" value="PPM_2"/>
    <property type="match status" value="1"/>
</dbReference>
<evidence type="ECO:0000259" key="1">
    <source>
        <dbReference type="PROSITE" id="PS51746"/>
    </source>
</evidence>
<dbReference type="AlphaFoldDB" id="A0A2P5AMD9"/>
<organism evidence="2 3">
    <name type="scientific">Parasponia andersonii</name>
    <name type="common">Sponia andersonii</name>
    <dbReference type="NCBI Taxonomy" id="3476"/>
    <lineage>
        <taxon>Eukaryota</taxon>
        <taxon>Viridiplantae</taxon>
        <taxon>Streptophyta</taxon>
        <taxon>Embryophyta</taxon>
        <taxon>Tracheophyta</taxon>
        <taxon>Spermatophyta</taxon>
        <taxon>Magnoliopsida</taxon>
        <taxon>eudicotyledons</taxon>
        <taxon>Gunneridae</taxon>
        <taxon>Pentapetalae</taxon>
        <taxon>rosids</taxon>
        <taxon>fabids</taxon>
        <taxon>Rosales</taxon>
        <taxon>Cannabaceae</taxon>
        <taxon>Parasponia</taxon>
    </lineage>
</organism>
<protein>
    <submittedName>
        <fullName evidence="2">Protein phosphatase</fullName>
    </submittedName>
</protein>
<dbReference type="STRING" id="3476.A0A2P5AMD9"/>
<dbReference type="SMART" id="SM00332">
    <property type="entry name" value="PP2Cc"/>
    <property type="match status" value="1"/>
</dbReference>
<dbReference type="EMBL" id="JXTB01000520">
    <property type="protein sequence ID" value="PON37704.1"/>
    <property type="molecule type" value="Genomic_DNA"/>
</dbReference>
<dbReference type="InterPro" id="IPR036457">
    <property type="entry name" value="PPM-type-like_dom_sf"/>
</dbReference>
<dbReference type="Proteomes" id="UP000237105">
    <property type="component" value="Unassembled WGS sequence"/>
</dbReference>
<dbReference type="InterPro" id="IPR015655">
    <property type="entry name" value="PP2C"/>
</dbReference>